<evidence type="ECO:0000259" key="8">
    <source>
        <dbReference type="Pfam" id="PF20772"/>
    </source>
</evidence>
<evidence type="ECO:0000259" key="7">
    <source>
        <dbReference type="Pfam" id="PF01709"/>
    </source>
</evidence>
<proteinExistence type="inferred from homology"/>
<dbReference type="Pfam" id="PF20772">
    <property type="entry name" value="TACO1_YebC_N"/>
    <property type="match status" value="1"/>
</dbReference>
<dbReference type="GO" id="GO:0003677">
    <property type="term" value="F:DNA binding"/>
    <property type="evidence" value="ECO:0007669"/>
    <property type="project" value="UniProtKB-UniRule"/>
</dbReference>
<dbReference type="InterPro" id="IPR049083">
    <property type="entry name" value="TACO1_YebC_N"/>
</dbReference>
<reference evidence="9 10" key="1">
    <citation type="submission" date="2019-03" db="EMBL/GenBank/DDBJ databases">
        <title>Draft Genome Sequence of Desulfosporosinus fructosivorans Strain 63.6F, Isolated from Marine Sediment in the Baltic Sea.</title>
        <authorList>
            <person name="Hausmann B."/>
            <person name="Vandieken V."/>
            <person name="Pjevac P."/>
            <person name="Schreck K."/>
            <person name="Herbold C.W."/>
            <person name="Loy A."/>
        </authorList>
    </citation>
    <scope>NUCLEOTIDE SEQUENCE [LARGE SCALE GENOMIC DNA]</scope>
    <source>
        <strain evidence="9 10">63.6F</strain>
    </source>
</reference>
<dbReference type="SUPFAM" id="SSF75625">
    <property type="entry name" value="YebC-like"/>
    <property type="match status" value="1"/>
</dbReference>
<dbReference type="RefSeq" id="WP_135547824.1">
    <property type="nucleotide sequence ID" value="NZ_SPQQ01000004.1"/>
</dbReference>
<dbReference type="PANTHER" id="PTHR12532:SF6">
    <property type="entry name" value="TRANSCRIPTIONAL REGULATORY PROTEIN YEBC-RELATED"/>
    <property type="match status" value="1"/>
</dbReference>
<evidence type="ECO:0000313" key="10">
    <source>
        <dbReference type="Proteomes" id="UP000298460"/>
    </source>
</evidence>
<dbReference type="InterPro" id="IPR017856">
    <property type="entry name" value="Integrase-like_N"/>
</dbReference>
<dbReference type="NCBIfam" id="NF009044">
    <property type="entry name" value="PRK12378.1"/>
    <property type="match status" value="1"/>
</dbReference>
<dbReference type="Proteomes" id="UP000298460">
    <property type="component" value="Unassembled WGS sequence"/>
</dbReference>
<feature type="domain" description="TACO1/YebC-like second and third" evidence="7">
    <location>
        <begin position="81"/>
        <end position="239"/>
    </location>
</feature>
<keyword evidence="3 6" id="KW-0805">Transcription regulation</keyword>
<comment type="similarity">
    <text evidence="1 6">Belongs to the TACO1 family.</text>
</comment>
<keyword evidence="4 6" id="KW-0238">DNA-binding</keyword>
<dbReference type="GO" id="GO:0006355">
    <property type="term" value="P:regulation of DNA-templated transcription"/>
    <property type="evidence" value="ECO:0007669"/>
    <property type="project" value="UniProtKB-UniRule"/>
</dbReference>
<accession>A0A4Z0R7A6</accession>
<feature type="domain" description="TACO1/YebC-like N-terminal" evidence="8">
    <location>
        <begin position="5"/>
        <end position="74"/>
    </location>
</feature>
<evidence type="ECO:0000256" key="5">
    <source>
        <dbReference type="ARBA" id="ARBA00023163"/>
    </source>
</evidence>
<dbReference type="InterPro" id="IPR048300">
    <property type="entry name" value="TACO1_YebC-like_2nd/3rd_dom"/>
</dbReference>
<dbReference type="OrthoDB" id="9781053at2"/>
<dbReference type="InterPro" id="IPR029072">
    <property type="entry name" value="YebC-like"/>
</dbReference>
<keyword evidence="5 6" id="KW-0804">Transcription</keyword>
<dbReference type="PANTHER" id="PTHR12532">
    <property type="entry name" value="TRANSLATIONAL ACTIVATOR OF CYTOCHROME C OXIDASE 1"/>
    <property type="match status" value="1"/>
</dbReference>
<name>A0A4Z0R7A6_9FIRM</name>
<gene>
    <name evidence="9" type="ORF">E4K67_14395</name>
</gene>
<dbReference type="EMBL" id="SPQQ01000004">
    <property type="protein sequence ID" value="TGE37887.1"/>
    <property type="molecule type" value="Genomic_DNA"/>
</dbReference>
<evidence type="ECO:0000256" key="6">
    <source>
        <dbReference type="HAMAP-Rule" id="MF_00693"/>
    </source>
</evidence>
<dbReference type="NCBIfam" id="TIGR01033">
    <property type="entry name" value="YebC/PmpR family DNA-binding transcriptional regulator"/>
    <property type="match status" value="1"/>
</dbReference>
<dbReference type="Gene3D" id="1.10.10.200">
    <property type="match status" value="1"/>
</dbReference>
<dbReference type="InterPro" id="IPR026564">
    <property type="entry name" value="Transcrip_reg_TACO1-like_dom3"/>
</dbReference>
<comment type="subcellular location">
    <subcellularLocation>
        <location evidence="6">Cytoplasm</location>
    </subcellularLocation>
</comment>
<keyword evidence="2 6" id="KW-0963">Cytoplasm</keyword>
<dbReference type="GO" id="GO:0005829">
    <property type="term" value="C:cytosol"/>
    <property type="evidence" value="ECO:0007669"/>
    <property type="project" value="TreeGrafter"/>
</dbReference>
<evidence type="ECO:0000256" key="4">
    <source>
        <dbReference type="ARBA" id="ARBA00023125"/>
    </source>
</evidence>
<evidence type="ECO:0000256" key="1">
    <source>
        <dbReference type="ARBA" id="ARBA00008724"/>
    </source>
</evidence>
<evidence type="ECO:0000256" key="3">
    <source>
        <dbReference type="ARBA" id="ARBA00023015"/>
    </source>
</evidence>
<sequence>MSGHSKWANIKHKKGKADAHKGKMFTKLGRELVVASRASGGDMNDFRLKIAIENAKAENVPNENIQRAILKGAGGAEGTVYEELRYEGYGPGGVAVMIDILTDNRNRTAGEIRYIFSKNGGNMGETGSVGWIFEEKGQLRILREGLKLTEDDLMMLSLDAGAEDFEIDEEGFVVLTAPEAMEGVRQALLDQKISVVEAVISPIPQNTIEITDAEQARKMVNLIDKLEDHEDAQGVYSNFELADALADEDF</sequence>
<dbReference type="Pfam" id="PF01709">
    <property type="entry name" value="Transcrip_reg"/>
    <property type="match status" value="1"/>
</dbReference>
<evidence type="ECO:0000256" key="2">
    <source>
        <dbReference type="ARBA" id="ARBA00022490"/>
    </source>
</evidence>
<dbReference type="AlphaFoldDB" id="A0A4Z0R7A6"/>
<organism evidence="9 10">
    <name type="scientific">Desulfosporosinus fructosivorans</name>
    <dbReference type="NCBI Taxonomy" id="2018669"/>
    <lineage>
        <taxon>Bacteria</taxon>
        <taxon>Bacillati</taxon>
        <taxon>Bacillota</taxon>
        <taxon>Clostridia</taxon>
        <taxon>Eubacteriales</taxon>
        <taxon>Desulfitobacteriaceae</taxon>
        <taxon>Desulfosporosinus</taxon>
    </lineage>
</organism>
<dbReference type="FunFam" id="1.10.10.200:FF:000002">
    <property type="entry name" value="Probable transcriptional regulatory protein CLM62_37755"/>
    <property type="match status" value="1"/>
</dbReference>
<evidence type="ECO:0000313" key="9">
    <source>
        <dbReference type="EMBL" id="TGE37887.1"/>
    </source>
</evidence>
<dbReference type="NCBIfam" id="NF001030">
    <property type="entry name" value="PRK00110.1"/>
    <property type="match status" value="1"/>
</dbReference>
<dbReference type="HAMAP" id="MF_00693">
    <property type="entry name" value="Transcrip_reg_TACO1"/>
    <property type="match status" value="1"/>
</dbReference>
<keyword evidence="10" id="KW-1185">Reference proteome</keyword>
<dbReference type="InterPro" id="IPR002876">
    <property type="entry name" value="Transcrip_reg_TACO1-like"/>
</dbReference>
<dbReference type="Gene3D" id="3.30.70.980">
    <property type="match status" value="2"/>
</dbReference>
<comment type="caution">
    <text evidence="9">The sequence shown here is derived from an EMBL/GenBank/DDBJ whole genome shotgun (WGS) entry which is preliminary data.</text>
</comment>
<protein>
    <recommendedName>
        <fullName evidence="6">Probable transcriptional regulatory protein E4K67_14395</fullName>
    </recommendedName>
</protein>